<dbReference type="SUPFAM" id="SSF103481">
    <property type="entry name" value="Multidrug resistance efflux transporter EmrE"/>
    <property type="match status" value="1"/>
</dbReference>
<feature type="transmembrane region" description="Helical" evidence="8">
    <location>
        <begin position="400"/>
        <end position="419"/>
    </location>
</feature>
<dbReference type="InterPro" id="IPR037185">
    <property type="entry name" value="EmrE-like"/>
</dbReference>
<comment type="caution">
    <text evidence="9">The sequence shown here is derived from an EMBL/GenBank/DDBJ whole genome shotgun (WGS) entry which is preliminary data.</text>
</comment>
<keyword evidence="2" id="KW-0813">Transport</keyword>
<protein>
    <submittedName>
        <fullName evidence="9">Golgi uridine diphosphate-N- acetylglucosamine transporter</fullName>
    </submittedName>
</protein>
<reference evidence="9" key="1">
    <citation type="journal article" date="2020" name="Fungal Divers.">
        <title>Resolving the Mortierellaceae phylogeny through synthesis of multi-gene phylogenetics and phylogenomics.</title>
        <authorList>
            <person name="Vandepol N."/>
            <person name="Liber J."/>
            <person name="Desiro A."/>
            <person name="Na H."/>
            <person name="Kennedy M."/>
            <person name="Barry K."/>
            <person name="Grigoriev I.V."/>
            <person name="Miller A.N."/>
            <person name="O'Donnell K."/>
            <person name="Stajich J.E."/>
            <person name="Bonito G."/>
        </authorList>
    </citation>
    <scope>NUCLEOTIDE SEQUENCE</scope>
    <source>
        <strain evidence="9">NVP1</strain>
    </source>
</reference>
<evidence type="ECO:0000313" key="10">
    <source>
        <dbReference type="Proteomes" id="UP000696485"/>
    </source>
</evidence>
<evidence type="ECO:0000256" key="4">
    <source>
        <dbReference type="ARBA" id="ARBA00022692"/>
    </source>
</evidence>
<evidence type="ECO:0000256" key="7">
    <source>
        <dbReference type="SAM" id="MobiDB-lite"/>
    </source>
</evidence>
<dbReference type="GO" id="GO:0005789">
    <property type="term" value="C:endoplasmic reticulum membrane"/>
    <property type="evidence" value="ECO:0007669"/>
    <property type="project" value="TreeGrafter"/>
</dbReference>
<evidence type="ECO:0000256" key="1">
    <source>
        <dbReference type="ARBA" id="ARBA00004127"/>
    </source>
</evidence>
<feature type="compositionally biased region" description="Polar residues" evidence="7">
    <location>
        <begin position="27"/>
        <end position="52"/>
    </location>
</feature>
<keyword evidence="4 8" id="KW-0812">Transmembrane</keyword>
<keyword evidence="3" id="KW-0762">Sugar transport</keyword>
<dbReference type="EMBL" id="JAAAUY010000211">
    <property type="protein sequence ID" value="KAF9333284.1"/>
    <property type="molecule type" value="Genomic_DNA"/>
</dbReference>
<feature type="transmembrane region" description="Helical" evidence="8">
    <location>
        <begin position="152"/>
        <end position="172"/>
    </location>
</feature>
<evidence type="ECO:0000256" key="3">
    <source>
        <dbReference type="ARBA" id="ARBA00022597"/>
    </source>
</evidence>
<dbReference type="Proteomes" id="UP000696485">
    <property type="component" value="Unassembled WGS sequence"/>
</dbReference>
<feature type="transmembrane region" description="Helical" evidence="8">
    <location>
        <begin position="204"/>
        <end position="222"/>
    </location>
</feature>
<evidence type="ECO:0000256" key="2">
    <source>
        <dbReference type="ARBA" id="ARBA00022448"/>
    </source>
</evidence>
<dbReference type="PANTHER" id="PTHR10778:SF4">
    <property type="entry name" value="NUCLEOTIDE SUGAR TRANSPORTER SLC35B4"/>
    <property type="match status" value="1"/>
</dbReference>
<sequence>MHPVPIEQGSNVAQSILQRPHKVHHSTYPQQPNGSTSRKDTSLSNNTPTSSKPAKRAMTWSTLAALTMQVSLQDWVLIGAMIFGGCQMITFAQFICVSLYGLSQHSQWPVVQEWRSNSSSSGSTSTTQPPTSNGLWRYIPHLQERKIPLTRWLAIVVMFFAASVLNNLSLAYKISVPLHIIFRSGGLMVGMVLGMLIMKKRYSASQIFAVMIVTIGVIYATTSVKNNNSSKTPPSKTAGGGGGVSTSDYAMGVLMLTIAMIISSLLGLLQEATYQKYGSEWREGLFYSHFLALPMFLVFHEDIMTQFRIFNRSTPIPLLQLVRQVAPYLPTKLAYYLSSITIPRLWIFLAVNTLTQFMCISGVHRLTSLSSALTLNFVLNLRKFTSLLISVLYFDNSFGFEMAVGSSLVLLGTIMYSVSSSRPKTITAKDGTGTEQETSEAINVKKDL</sequence>
<proteinExistence type="predicted"/>
<dbReference type="PANTHER" id="PTHR10778">
    <property type="entry name" value="SOLUTE CARRIER FAMILY 35 MEMBER B"/>
    <property type="match status" value="1"/>
</dbReference>
<evidence type="ECO:0000313" key="9">
    <source>
        <dbReference type="EMBL" id="KAF9333284.1"/>
    </source>
</evidence>
<name>A0A9P5VNB5_9FUNG</name>
<evidence type="ECO:0000256" key="5">
    <source>
        <dbReference type="ARBA" id="ARBA00022989"/>
    </source>
</evidence>
<evidence type="ECO:0000256" key="8">
    <source>
        <dbReference type="SAM" id="Phobius"/>
    </source>
</evidence>
<keyword evidence="10" id="KW-1185">Reference proteome</keyword>
<comment type="subcellular location">
    <subcellularLocation>
        <location evidence="1">Endomembrane system</location>
        <topology evidence="1">Multi-pass membrane protein</topology>
    </subcellularLocation>
</comment>
<dbReference type="NCBIfam" id="TIGR00803">
    <property type="entry name" value="nst"/>
    <property type="match status" value="1"/>
</dbReference>
<evidence type="ECO:0000256" key="6">
    <source>
        <dbReference type="ARBA" id="ARBA00023136"/>
    </source>
</evidence>
<dbReference type="GO" id="GO:0000139">
    <property type="term" value="C:Golgi membrane"/>
    <property type="evidence" value="ECO:0007669"/>
    <property type="project" value="TreeGrafter"/>
</dbReference>
<feature type="transmembrane region" description="Helical" evidence="8">
    <location>
        <begin position="178"/>
        <end position="197"/>
    </location>
</feature>
<feature type="transmembrane region" description="Helical" evidence="8">
    <location>
        <begin position="75"/>
        <end position="102"/>
    </location>
</feature>
<dbReference type="AlphaFoldDB" id="A0A9P5VNB5"/>
<feature type="transmembrane region" description="Helical" evidence="8">
    <location>
        <begin position="249"/>
        <end position="269"/>
    </location>
</feature>
<dbReference type="GO" id="GO:0005462">
    <property type="term" value="F:UDP-N-acetylglucosamine transmembrane transporter activity"/>
    <property type="evidence" value="ECO:0007669"/>
    <property type="project" value="TreeGrafter"/>
</dbReference>
<accession>A0A9P5VNB5</accession>
<organism evidence="9 10">
    <name type="scientific">Podila minutissima</name>
    <dbReference type="NCBI Taxonomy" id="64525"/>
    <lineage>
        <taxon>Eukaryota</taxon>
        <taxon>Fungi</taxon>
        <taxon>Fungi incertae sedis</taxon>
        <taxon>Mucoromycota</taxon>
        <taxon>Mortierellomycotina</taxon>
        <taxon>Mortierellomycetes</taxon>
        <taxon>Mortierellales</taxon>
        <taxon>Mortierellaceae</taxon>
        <taxon>Podila</taxon>
    </lineage>
</organism>
<dbReference type="InterPro" id="IPR013657">
    <property type="entry name" value="SCL35B1-4/HUT1"/>
</dbReference>
<feature type="region of interest" description="Disordered" evidence="7">
    <location>
        <begin position="20"/>
        <end position="55"/>
    </location>
</feature>
<dbReference type="Pfam" id="PF08449">
    <property type="entry name" value="UAA"/>
    <property type="match status" value="1"/>
</dbReference>
<keyword evidence="5 8" id="KW-1133">Transmembrane helix</keyword>
<keyword evidence="6 8" id="KW-0472">Membrane</keyword>
<gene>
    <name evidence="9" type="primary">YEA4</name>
    <name evidence="9" type="ORF">BG006_003822</name>
</gene>
<dbReference type="GO" id="GO:0005464">
    <property type="term" value="F:UDP-xylose transmembrane transporter activity"/>
    <property type="evidence" value="ECO:0007669"/>
    <property type="project" value="TreeGrafter"/>
</dbReference>